<accession>A0A364LB32</accession>
<feature type="compositionally biased region" description="Basic and acidic residues" evidence="1">
    <location>
        <begin position="178"/>
        <end position="187"/>
    </location>
</feature>
<protein>
    <submittedName>
        <fullName evidence="2">Uncharacterized protein</fullName>
    </submittedName>
</protein>
<comment type="caution">
    <text evidence="2">The sequence shown here is derived from an EMBL/GenBank/DDBJ whole genome shotgun (WGS) entry which is preliminary data.</text>
</comment>
<feature type="region of interest" description="Disordered" evidence="1">
    <location>
        <begin position="178"/>
        <end position="263"/>
    </location>
</feature>
<dbReference type="OrthoDB" id="4450707at2759"/>
<feature type="region of interest" description="Disordered" evidence="1">
    <location>
        <begin position="1"/>
        <end position="30"/>
    </location>
</feature>
<keyword evidence="3" id="KW-1185">Reference proteome</keyword>
<sequence length="429" mass="48242">MADEGISGNVRSTSLLRQAPQDDVVKPEKSTPVIQHTGKLVLAPAHQLPAHLIKLLEEWHQDHPNERPLAAFEKRRSTEEDKVYSMLSRDRKQYPLVEEITITKPMYYSVYYLPIEDGTQVGILVKPLSWGSRICFMKKWLGGNSFRPDPIAVRLMQLQGSFGEFPDDAMWQRATEKKLPNELKSEEEGQATRPSVPRKRPREERESTSSSGGDIYPEVIKPSTRQQQPRARSGHARHSDGALRDIGSDEEVEATPVGLSNGGLPIISRSATVSRFTNAQSHISRNATSRTSLPHTLHGGAALLTSPLFVNAPSATTSDSGVDLPIAANTHLNSSGPALITFKLRIPRTRMERHIRIEDSNEHIAEDLFKEATQYFRRHDRMIGTQILECVVEGEPDCRCIYNAKELRYFIEELRERRGLVKVTVTQSL</sequence>
<dbReference type="GeneID" id="63798147"/>
<evidence type="ECO:0000313" key="2">
    <source>
        <dbReference type="EMBL" id="RAO72921.1"/>
    </source>
</evidence>
<dbReference type="Proteomes" id="UP000249363">
    <property type="component" value="Unassembled WGS sequence"/>
</dbReference>
<evidence type="ECO:0000313" key="3">
    <source>
        <dbReference type="Proteomes" id="UP000249363"/>
    </source>
</evidence>
<organism evidence="2 3">
    <name type="scientific">Talaromyces amestolkiae</name>
    <dbReference type="NCBI Taxonomy" id="1196081"/>
    <lineage>
        <taxon>Eukaryota</taxon>
        <taxon>Fungi</taxon>
        <taxon>Dikarya</taxon>
        <taxon>Ascomycota</taxon>
        <taxon>Pezizomycotina</taxon>
        <taxon>Eurotiomycetes</taxon>
        <taxon>Eurotiomycetidae</taxon>
        <taxon>Eurotiales</taxon>
        <taxon>Trichocomaceae</taxon>
        <taxon>Talaromyces</taxon>
        <taxon>Talaromyces sect. Talaromyces</taxon>
    </lineage>
</organism>
<dbReference type="EMBL" id="MIKG01000021">
    <property type="protein sequence ID" value="RAO72921.1"/>
    <property type="molecule type" value="Genomic_DNA"/>
</dbReference>
<gene>
    <name evidence="2" type="ORF">BHQ10_008933</name>
</gene>
<proteinExistence type="predicted"/>
<name>A0A364LB32_TALAM</name>
<reference evidence="2 3" key="1">
    <citation type="journal article" date="2017" name="Biotechnol. Biofuels">
        <title>Differential beta-glucosidase expression as a function of carbon source availability in Talaromyces amestolkiae: a genomic and proteomic approach.</title>
        <authorList>
            <person name="de Eugenio L.I."/>
            <person name="Mendez-Liter J.A."/>
            <person name="Nieto-Dominguez M."/>
            <person name="Alonso L."/>
            <person name="Gil-Munoz J."/>
            <person name="Barriuso J."/>
            <person name="Prieto A."/>
            <person name="Martinez M.J."/>
        </authorList>
    </citation>
    <scope>NUCLEOTIDE SEQUENCE [LARGE SCALE GENOMIC DNA]</scope>
    <source>
        <strain evidence="2 3">CIB</strain>
    </source>
</reference>
<evidence type="ECO:0000256" key="1">
    <source>
        <dbReference type="SAM" id="MobiDB-lite"/>
    </source>
</evidence>
<feature type="compositionally biased region" description="Basic and acidic residues" evidence="1">
    <location>
        <begin position="237"/>
        <end position="247"/>
    </location>
</feature>
<dbReference type="AlphaFoldDB" id="A0A364LB32"/>
<dbReference type="RefSeq" id="XP_040737435.1">
    <property type="nucleotide sequence ID" value="XM_040881793.1"/>
</dbReference>